<feature type="chain" id="PRO_5011490424" evidence="1">
    <location>
        <begin position="24"/>
        <end position="131"/>
    </location>
</feature>
<evidence type="ECO:0000256" key="1">
    <source>
        <dbReference type="SAM" id="SignalP"/>
    </source>
</evidence>
<sequence length="131" mass="15324">MRVALFFINLCILLLCGGNSLHATSHDSHIGYTATSTLSKNHQIKFFHKDQDSNLIEDADTDLEEDYHFGNDIKDNFDRKIVVNSYLLPKIWYQEFSGLIVEKTYFKRLKLFPPFCGYSSPIYIRQRVLRI</sequence>
<feature type="signal peptide" evidence="1">
    <location>
        <begin position="1"/>
        <end position="23"/>
    </location>
</feature>
<dbReference type="OrthoDB" id="1367991at2"/>
<dbReference type="EMBL" id="FNMV01000007">
    <property type="protein sequence ID" value="SDX16990.1"/>
    <property type="molecule type" value="Genomic_DNA"/>
</dbReference>
<name>A0A1H2ZHS4_9FLAO</name>
<dbReference type="RefSeq" id="WP_091432068.1">
    <property type="nucleotide sequence ID" value="NZ_FNMV01000007.1"/>
</dbReference>
<evidence type="ECO:0000313" key="3">
    <source>
        <dbReference type="Proteomes" id="UP000198569"/>
    </source>
</evidence>
<keyword evidence="3" id="KW-1185">Reference proteome</keyword>
<protein>
    <submittedName>
        <fullName evidence="2">Uncharacterized protein</fullName>
    </submittedName>
</protein>
<organism evidence="2 3">
    <name type="scientific">Flavobacterium degerlachei</name>
    <dbReference type="NCBI Taxonomy" id="229203"/>
    <lineage>
        <taxon>Bacteria</taxon>
        <taxon>Pseudomonadati</taxon>
        <taxon>Bacteroidota</taxon>
        <taxon>Flavobacteriia</taxon>
        <taxon>Flavobacteriales</taxon>
        <taxon>Flavobacteriaceae</taxon>
        <taxon>Flavobacterium</taxon>
    </lineage>
</organism>
<dbReference type="Proteomes" id="UP000198569">
    <property type="component" value="Unassembled WGS sequence"/>
</dbReference>
<accession>A0A1H2ZHS4</accession>
<proteinExistence type="predicted"/>
<reference evidence="3" key="1">
    <citation type="submission" date="2016-10" db="EMBL/GenBank/DDBJ databases">
        <authorList>
            <person name="Varghese N."/>
            <person name="Submissions S."/>
        </authorList>
    </citation>
    <scope>NUCLEOTIDE SEQUENCE [LARGE SCALE GENOMIC DNA]</scope>
    <source>
        <strain evidence="3">DSM 15718</strain>
    </source>
</reference>
<gene>
    <name evidence="2" type="ORF">SAMN05444338_107200</name>
</gene>
<keyword evidence="1" id="KW-0732">Signal</keyword>
<dbReference type="AlphaFoldDB" id="A0A1H2ZHS4"/>
<dbReference type="STRING" id="229203.SAMN05444338_107200"/>
<evidence type="ECO:0000313" key="2">
    <source>
        <dbReference type="EMBL" id="SDX16990.1"/>
    </source>
</evidence>